<feature type="compositionally biased region" description="Low complexity" evidence="9">
    <location>
        <begin position="133"/>
        <end position="145"/>
    </location>
</feature>
<dbReference type="AlphaFoldDB" id="V8CK93"/>
<dbReference type="EMBL" id="AZJJ01000001">
    <property type="protein sequence ID" value="ETD27784.1"/>
    <property type="molecule type" value="Genomic_DNA"/>
</dbReference>
<keyword evidence="6 8" id="KW-0030">Aminoacyl-tRNA synthetase</keyword>
<dbReference type="EC" id="6.1.1.14" evidence="8"/>
<name>V8CK93_9HELI</name>
<dbReference type="GO" id="GO:0006426">
    <property type="term" value="P:glycyl-tRNA aminoacylation"/>
    <property type="evidence" value="ECO:0007669"/>
    <property type="project" value="UniProtKB-UniRule"/>
</dbReference>
<dbReference type="STRING" id="1357399.HMPREF2087_00706"/>
<dbReference type="RefSeq" id="WP_023929631.1">
    <property type="nucleotide sequence ID" value="NZ_KI669458.1"/>
</dbReference>
<evidence type="ECO:0000256" key="1">
    <source>
        <dbReference type="ARBA" id="ARBA00008226"/>
    </source>
</evidence>
<organism evidence="10 11">
    <name type="scientific">Helicobacter canis NCTC 12740</name>
    <dbReference type="NCBI Taxonomy" id="1357399"/>
    <lineage>
        <taxon>Bacteria</taxon>
        <taxon>Pseudomonadati</taxon>
        <taxon>Campylobacterota</taxon>
        <taxon>Epsilonproteobacteria</taxon>
        <taxon>Campylobacterales</taxon>
        <taxon>Helicobacteraceae</taxon>
        <taxon>Helicobacter</taxon>
    </lineage>
</organism>
<keyword evidence="5 8" id="KW-0648">Protein biosynthesis</keyword>
<dbReference type="InterPro" id="IPR006194">
    <property type="entry name" value="Gly-tRNA-synth_heterodimer"/>
</dbReference>
<evidence type="ECO:0000313" key="11">
    <source>
        <dbReference type="Proteomes" id="UP000018688"/>
    </source>
</evidence>
<keyword evidence="3 8" id="KW-0547">Nucleotide-binding</keyword>
<gene>
    <name evidence="8" type="primary">glyS</name>
    <name evidence="10" type="ORF">HMPREF2087_00706</name>
</gene>
<dbReference type="PANTHER" id="PTHR30075">
    <property type="entry name" value="GLYCYL-TRNA SYNTHETASE"/>
    <property type="match status" value="1"/>
</dbReference>
<evidence type="ECO:0000256" key="2">
    <source>
        <dbReference type="ARBA" id="ARBA00022598"/>
    </source>
</evidence>
<evidence type="ECO:0000256" key="3">
    <source>
        <dbReference type="ARBA" id="ARBA00022741"/>
    </source>
</evidence>
<accession>V8CK93</accession>
<keyword evidence="2 8" id="KW-0436">Ligase</keyword>
<feature type="compositionally biased region" description="Basic and acidic residues" evidence="9">
    <location>
        <begin position="150"/>
        <end position="163"/>
    </location>
</feature>
<feature type="region of interest" description="Disordered" evidence="9">
    <location>
        <begin position="124"/>
        <end position="169"/>
    </location>
</feature>
<evidence type="ECO:0000256" key="7">
    <source>
        <dbReference type="ARBA" id="ARBA00047937"/>
    </source>
</evidence>
<evidence type="ECO:0000256" key="9">
    <source>
        <dbReference type="SAM" id="MobiDB-lite"/>
    </source>
</evidence>
<comment type="caution">
    <text evidence="10">The sequence shown here is derived from an EMBL/GenBank/DDBJ whole genome shotgun (WGS) entry which is preliminary data.</text>
</comment>
<comment type="similarity">
    <text evidence="1 8">Belongs to the class-II aminoacyl-tRNA synthetase family.</text>
</comment>
<dbReference type="Proteomes" id="UP000018688">
    <property type="component" value="Unassembled WGS sequence"/>
</dbReference>
<dbReference type="PATRIC" id="fig|1357399.3.peg.742"/>
<keyword evidence="4 8" id="KW-0067">ATP-binding</keyword>
<keyword evidence="8" id="KW-0963">Cytoplasm</keyword>
<dbReference type="PANTHER" id="PTHR30075:SF2">
    <property type="entry name" value="GLYCINE--TRNA LIGASE, CHLOROPLASTIC_MITOCHONDRIAL 2"/>
    <property type="match status" value="1"/>
</dbReference>
<comment type="catalytic activity">
    <reaction evidence="7 8">
        <text>tRNA(Gly) + glycine + ATP = glycyl-tRNA(Gly) + AMP + diphosphate</text>
        <dbReference type="Rhea" id="RHEA:16013"/>
        <dbReference type="Rhea" id="RHEA-COMP:9664"/>
        <dbReference type="Rhea" id="RHEA-COMP:9683"/>
        <dbReference type="ChEBI" id="CHEBI:30616"/>
        <dbReference type="ChEBI" id="CHEBI:33019"/>
        <dbReference type="ChEBI" id="CHEBI:57305"/>
        <dbReference type="ChEBI" id="CHEBI:78442"/>
        <dbReference type="ChEBI" id="CHEBI:78522"/>
        <dbReference type="ChEBI" id="CHEBI:456215"/>
        <dbReference type="EC" id="6.1.1.14"/>
    </reaction>
</comment>
<evidence type="ECO:0000256" key="8">
    <source>
        <dbReference type="HAMAP-Rule" id="MF_00255"/>
    </source>
</evidence>
<evidence type="ECO:0000256" key="5">
    <source>
        <dbReference type="ARBA" id="ARBA00022917"/>
    </source>
</evidence>
<protein>
    <recommendedName>
        <fullName evidence="8">Glycine--tRNA ligase beta subunit</fullName>
        <ecNumber evidence="8">6.1.1.14</ecNumber>
    </recommendedName>
    <alternativeName>
        <fullName evidence="8">Glycyl-tRNA synthetase beta subunit</fullName>
        <shortName evidence="8">GlyRS</shortName>
    </alternativeName>
</protein>
<evidence type="ECO:0000256" key="6">
    <source>
        <dbReference type="ARBA" id="ARBA00023146"/>
    </source>
</evidence>
<dbReference type="Pfam" id="PF02092">
    <property type="entry name" value="tRNA_synt_2f"/>
    <property type="match status" value="2"/>
</dbReference>
<evidence type="ECO:0000313" key="10">
    <source>
        <dbReference type="EMBL" id="ETD27784.1"/>
    </source>
</evidence>
<keyword evidence="11" id="KW-1185">Reference proteome</keyword>
<comment type="subunit">
    <text evidence="8">Tetramer of two alpha and two beta subunits.</text>
</comment>
<dbReference type="SUPFAM" id="SSF109604">
    <property type="entry name" value="HD-domain/PDEase-like"/>
    <property type="match status" value="1"/>
</dbReference>
<evidence type="ECO:0000256" key="4">
    <source>
        <dbReference type="ARBA" id="ARBA00022840"/>
    </source>
</evidence>
<dbReference type="HAMAP" id="MF_00255">
    <property type="entry name" value="Gly_tRNA_synth_beta"/>
    <property type="match status" value="1"/>
</dbReference>
<dbReference type="GO" id="GO:0005524">
    <property type="term" value="F:ATP binding"/>
    <property type="evidence" value="ECO:0007669"/>
    <property type="project" value="UniProtKB-UniRule"/>
</dbReference>
<dbReference type="GO" id="GO:0004820">
    <property type="term" value="F:glycine-tRNA ligase activity"/>
    <property type="evidence" value="ECO:0007669"/>
    <property type="project" value="UniProtKB-UniRule"/>
</dbReference>
<reference evidence="10 11" key="1">
    <citation type="submission" date="2013-10" db="EMBL/GenBank/DDBJ databases">
        <title>The Genome Sequence of Helicobacter canis NCTC 12740.</title>
        <authorList>
            <consortium name="The Broad Institute Genomics Platform"/>
            <person name="Earl A."/>
            <person name="Fox J.G."/>
            <person name="Shen Z."/>
            <person name="Young S.K."/>
            <person name="Zeng Q."/>
            <person name="Gargeya S."/>
            <person name="Fitzgerald M."/>
            <person name="Abouelleil A."/>
            <person name="Alvarado L."/>
            <person name="Chapman S.B."/>
            <person name="Gainer-Dewar J."/>
            <person name="Goldberg J."/>
            <person name="Griggs A."/>
            <person name="Gujja S."/>
            <person name="Hansen M."/>
            <person name="Howarth C."/>
            <person name="Imamovic A."/>
            <person name="Ireland A."/>
            <person name="Larimer J."/>
            <person name="McCowan C."/>
            <person name="Murphy C."/>
            <person name="Pearson M."/>
            <person name="Poon T.W."/>
            <person name="Priest M."/>
            <person name="Roberts A."/>
            <person name="Saif S."/>
            <person name="Shea T."/>
            <person name="Sykes S."/>
            <person name="Wortman J."/>
            <person name="Nusbaum C."/>
            <person name="Birren B."/>
        </authorList>
    </citation>
    <scope>NUCLEOTIDE SEQUENCE [LARGE SCALE GENOMIC DNA]</scope>
    <source>
        <strain evidence="10 11">NCTC 12740</strain>
    </source>
</reference>
<dbReference type="InterPro" id="IPR015944">
    <property type="entry name" value="Gly-tRNA-synth_bsu"/>
</dbReference>
<dbReference type="PROSITE" id="PS50861">
    <property type="entry name" value="AA_TRNA_LIGASE_II_GLYAB"/>
    <property type="match status" value="1"/>
</dbReference>
<proteinExistence type="inferred from homology"/>
<dbReference type="GO" id="GO:0005829">
    <property type="term" value="C:cytosol"/>
    <property type="evidence" value="ECO:0007669"/>
    <property type="project" value="TreeGrafter"/>
</dbReference>
<dbReference type="NCBIfam" id="TIGR00211">
    <property type="entry name" value="glyS"/>
    <property type="match status" value="1"/>
</dbReference>
<comment type="subcellular location">
    <subcellularLocation>
        <location evidence="8">Cytoplasm</location>
    </subcellularLocation>
</comment>
<dbReference type="eggNOG" id="COG0751">
    <property type="taxonomic scope" value="Bacteria"/>
</dbReference>
<sequence>MSSSDSQATKELLVEILAEELPALPFLKEWHNLKQKWEQALAQVHIQAPCELHYTPRRIAIYSRAFPTHTTAQTQELYGPPLEIAFINGDRAQGLSKAGLGFCKKAGIIDSTLGSHSGDFVDFGATADHQSRSTPKSTKSPTSNTANPRILEEEKQAEREKQPQSKNAILESTFEKTQKVDSKENAASVKKPQAEGFCDDFVGCQAIGKGATLAVVTADDCADSRKSAQKPTPETQKAESLLQVVEKDGKQVLYVRKLQAGLESRQVLGEVVVAFVRSLHFGKSMRWGDAQEGSGSESFIRPIRNIMILLGGEPITAKAGTKIFGQSFLPATLLHRSYKPQAQDLLESSCDNAAQEAWVKITGLDAYLDKLSNGGVILSADEREKRILAQIRAIESAHQVQVKLDSALLAQIVAITEYPTALLGSFDEQFLALPEEVITTSMKEHQKYFSVYKDGRLYQGFIVVANALCDDFSAIISGNERVLKARLSDAEFFYNNDIVTPLDKAPLSQVAYIQGLGSMLDKVGREERVGAYLARLWGQDSALITQALAYAKADLLSEMVGEFPELQGIMGYYYALEQGFPQELAQAIKEQYLPNGESSALPSSKISAIVALSGKLESLLGLFSLGTIPSGSKDPFALRRAANGVVKIVLEWNLAFDIKQILVDLAKECGYAISQENLARLQGFIIERLESILDIPTQIFRSASRGTSTDLCTIANNAKALESLLARDDREALIAVFKRVANITKDISVGELVGSTQKADSSDISAILEIINTSLLTQPEQALYTRLREIDSAKRGGKLTHSSDKLAALFDLRDVLEAFFDKVLVNDDDPALRRNRKSLLYAIYAEFCTIGDLKELAI</sequence>
<dbReference type="HOGENOM" id="CLU_007220_2_2_7"/>